<dbReference type="Proteomes" id="UP000239866">
    <property type="component" value="Unassembled WGS sequence"/>
</dbReference>
<sequence>MTKQQKQQRQAPFKLLIFLRAPKGVQMVMVAIGFQQACRVPIQKTPGCWFRAHLNSGRERLTGM</sequence>
<dbReference type="EMBL" id="PXNP01000109">
    <property type="protein sequence ID" value="PSF04872.1"/>
    <property type="molecule type" value="Genomic_DNA"/>
</dbReference>
<keyword evidence="2" id="KW-1185">Reference proteome</keyword>
<organism evidence="1 2">
    <name type="scientific">Marinobacter fuscus</name>
    <dbReference type="NCBI Taxonomy" id="2109942"/>
    <lineage>
        <taxon>Bacteria</taxon>
        <taxon>Pseudomonadati</taxon>
        <taxon>Pseudomonadota</taxon>
        <taxon>Gammaproteobacteria</taxon>
        <taxon>Pseudomonadales</taxon>
        <taxon>Marinobacteraceae</taxon>
        <taxon>Marinobacter</taxon>
    </lineage>
</organism>
<proteinExistence type="predicted"/>
<protein>
    <submittedName>
        <fullName evidence="1">Uncharacterized protein</fullName>
    </submittedName>
</protein>
<name>A0A2T1K5T8_9GAMM</name>
<gene>
    <name evidence="1" type="ORF">C7H09_17775</name>
</gene>
<evidence type="ECO:0000313" key="1">
    <source>
        <dbReference type="EMBL" id="PSF04872.1"/>
    </source>
</evidence>
<evidence type="ECO:0000313" key="2">
    <source>
        <dbReference type="Proteomes" id="UP000239866"/>
    </source>
</evidence>
<comment type="caution">
    <text evidence="1">The sequence shown here is derived from an EMBL/GenBank/DDBJ whole genome shotgun (WGS) entry which is preliminary data.</text>
</comment>
<reference evidence="1 2" key="1">
    <citation type="submission" date="2018-03" db="EMBL/GenBank/DDBJ databases">
        <title>Marinobacter brunus sp. nov., a marine bacterium of Gamma-proteobacteria isolated from the surface seawater of the South China Sea.</title>
        <authorList>
            <person name="Cheng H."/>
            <person name="Wu Y.-H."/>
            <person name="Xamxidin M."/>
            <person name="Xu X.-W."/>
        </authorList>
    </citation>
    <scope>NUCLEOTIDE SEQUENCE [LARGE SCALE GENOMIC DNA]</scope>
    <source>
        <strain evidence="1 2">NH169-3</strain>
    </source>
</reference>
<accession>A0A2T1K5T8</accession>
<dbReference type="AlphaFoldDB" id="A0A2T1K5T8"/>